<evidence type="ECO:0000313" key="3">
    <source>
        <dbReference type="Proteomes" id="UP000602395"/>
    </source>
</evidence>
<dbReference type="Proteomes" id="UP000602395">
    <property type="component" value="Unassembled WGS sequence"/>
</dbReference>
<dbReference type="InterPro" id="IPR050834">
    <property type="entry name" value="Glycosyltransf_2"/>
</dbReference>
<comment type="caution">
    <text evidence="2">The sequence shown here is derived from an EMBL/GenBank/DDBJ whole genome shotgun (WGS) entry which is preliminary data.</text>
</comment>
<dbReference type="PANTHER" id="PTHR43685:SF2">
    <property type="entry name" value="GLYCOSYLTRANSFERASE 2-LIKE DOMAIN-CONTAINING PROTEIN"/>
    <property type="match status" value="1"/>
</dbReference>
<dbReference type="InterPro" id="IPR001173">
    <property type="entry name" value="Glyco_trans_2-like"/>
</dbReference>
<dbReference type="RefSeq" id="WP_190265964.1">
    <property type="nucleotide sequence ID" value="NZ_BAABAD010000003.1"/>
</dbReference>
<keyword evidence="3" id="KW-1185">Reference proteome</keyword>
<sequence length="279" mass="30876">MTSRPQPGSLSVIMPSFNPGPYLLPAIRSVLAQLGVHDELVVQDAFSTDGSRECLEAIGRQDARVRCVFERDSGQSDALNRCLDRAIGEWTIWLNADDVVVDGGVAAIRRVIRSCDDIDVIIGGHQIIRADGSLVDNYSGHLLRVDRLVVRGCSAFSGSIAMKTEFLRSVGGFDNHLHAVMDLELQFRMAARLPRQVVIPEPVGALRFHEGSKTANVWAQFVRESHRVRLSYADSWRIRARGLLATAIHVATRPVFRLRLTAGYRRARRLLVRAGSVTG</sequence>
<dbReference type="Pfam" id="PF00535">
    <property type="entry name" value="Glycos_transf_2"/>
    <property type="match status" value="1"/>
</dbReference>
<accession>A0ABR7W8C1</accession>
<proteinExistence type="predicted"/>
<organism evidence="2 3">
    <name type="scientific">Gordonia hankookensis</name>
    <dbReference type="NCBI Taxonomy" id="589403"/>
    <lineage>
        <taxon>Bacteria</taxon>
        <taxon>Bacillati</taxon>
        <taxon>Actinomycetota</taxon>
        <taxon>Actinomycetes</taxon>
        <taxon>Mycobacteriales</taxon>
        <taxon>Gordoniaceae</taxon>
        <taxon>Gordonia</taxon>
    </lineage>
</organism>
<dbReference type="PANTHER" id="PTHR43685">
    <property type="entry name" value="GLYCOSYLTRANSFERASE"/>
    <property type="match status" value="1"/>
</dbReference>
<evidence type="ECO:0000259" key="1">
    <source>
        <dbReference type="Pfam" id="PF00535"/>
    </source>
</evidence>
<dbReference type="Gene3D" id="3.90.550.10">
    <property type="entry name" value="Spore Coat Polysaccharide Biosynthesis Protein SpsA, Chain A"/>
    <property type="match status" value="1"/>
</dbReference>
<protein>
    <submittedName>
        <fullName evidence="2">Glycosyltransferase</fullName>
    </submittedName>
</protein>
<evidence type="ECO:0000313" key="2">
    <source>
        <dbReference type="EMBL" id="MBD1319023.1"/>
    </source>
</evidence>
<gene>
    <name evidence="2" type="ORF">IDF66_05465</name>
</gene>
<feature type="domain" description="Glycosyltransferase 2-like" evidence="1">
    <location>
        <begin position="11"/>
        <end position="104"/>
    </location>
</feature>
<dbReference type="InterPro" id="IPR029044">
    <property type="entry name" value="Nucleotide-diphossugar_trans"/>
</dbReference>
<reference evidence="2 3" key="1">
    <citation type="submission" date="2020-09" db="EMBL/GenBank/DDBJ databases">
        <title>Novel species in genus Gordonia.</title>
        <authorList>
            <person name="Zhang G."/>
        </authorList>
    </citation>
    <scope>NUCLEOTIDE SEQUENCE [LARGE SCALE GENOMIC DNA]</scope>
    <source>
        <strain evidence="2 3">ON-33</strain>
    </source>
</reference>
<dbReference type="SUPFAM" id="SSF53448">
    <property type="entry name" value="Nucleotide-diphospho-sugar transferases"/>
    <property type="match status" value="1"/>
</dbReference>
<name>A0ABR7W8C1_9ACTN</name>
<dbReference type="EMBL" id="JACWMS010000001">
    <property type="protein sequence ID" value="MBD1319023.1"/>
    <property type="molecule type" value="Genomic_DNA"/>
</dbReference>